<dbReference type="InterPro" id="IPR004827">
    <property type="entry name" value="bZIP"/>
</dbReference>
<sequence>MFRMFNPNAPKQDPTEKRRTQLRQAQQTYRQRKTRYTKALEEDLATCKAHEASLVLKCGTLSKVVQALQQILVRHGIDMPDELRINTTVPANSKGSKQPSPVLRDKDRYNGREVRSQARSGVAPRQKPTDYANSAVQLASPESLDEYEIPNRHEETQYQTLNAGQVDEWPQFTRGPETELSTVKRVCDLDPTTIAMEFVLRIEEPCLGHVHGDPNQPQEPSGHALTVTSQLHYLSPTPHYSTSSPSFHDTPAAILERLLTLTPAVSSEGDVTPIQAWNSLRTRPRFSELDVECLTILAEGLRDAAKCHGFGAVVRSEVFENLVYEITVLKKFTR</sequence>
<dbReference type="GO" id="GO:0001228">
    <property type="term" value="F:DNA-binding transcription activator activity, RNA polymerase II-specific"/>
    <property type="evidence" value="ECO:0007669"/>
    <property type="project" value="TreeGrafter"/>
</dbReference>
<dbReference type="CDD" id="cd14688">
    <property type="entry name" value="bZIP_YAP"/>
    <property type="match status" value="1"/>
</dbReference>
<evidence type="ECO:0000256" key="2">
    <source>
        <dbReference type="ARBA" id="ARBA00023242"/>
    </source>
</evidence>
<name>A0A9P9IKT5_9HYPO</name>
<keyword evidence="2" id="KW-0539">Nucleus</keyword>
<dbReference type="InterPro" id="IPR050936">
    <property type="entry name" value="AP-1-like"/>
</dbReference>
<protein>
    <recommendedName>
        <fullName evidence="4">BZIP domain-containing protein</fullName>
    </recommendedName>
</protein>
<dbReference type="Gene3D" id="1.10.238.100">
    <property type="entry name" value="YAP1 redox domain. Chain B"/>
    <property type="match status" value="1"/>
</dbReference>
<dbReference type="AlphaFoldDB" id="A0A9P9IKT5"/>
<feature type="region of interest" description="Disordered" evidence="3">
    <location>
        <begin position="1"/>
        <end position="30"/>
    </location>
</feature>
<comment type="caution">
    <text evidence="5">The sequence shown here is derived from an EMBL/GenBank/DDBJ whole genome shotgun (WGS) entry which is preliminary data.</text>
</comment>
<dbReference type="SMART" id="SM00338">
    <property type="entry name" value="BRLZ"/>
    <property type="match status" value="1"/>
</dbReference>
<reference evidence="5" key="1">
    <citation type="journal article" date="2021" name="Nat. Commun.">
        <title>Genetic determinants of endophytism in the Arabidopsis root mycobiome.</title>
        <authorList>
            <person name="Mesny F."/>
            <person name="Miyauchi S."/>
            <person name="Thiergart T."/>
            <person name="Pickel B."/>
            <person name="Atanasova L."/>
            <person name="Karlsson M."/>
            <person name="Huettel B."/>
            <person name="Barry K.W."/>
            <person name="Haridas S."/>
            <person name="Chen C."/>
            <person name="Bauer D."/>
            <person name="Andreopoulos W."/>
            <person name="Pangilinan J."/>
            <person name="LaButti K."/>
            <person name="Riley R."/>
            <person name="Lipzen A."/>
            <person name="Clum A."/>
            <person name="Drula E."/>
            <person name="Henrissat B."/>
            <person name="Kohler A."/>
            <person name="Grigoriev I.V."/>
            <person name="Martin F.M."/>
            <person name="Hacquard S."/>
        </authorList>
    </citation>
    <scope>NUCLEOTIDE SEQUENCE</scope>
    <source>
        <strain evidence="5">MPI-CAGE-AT-0147</strain>
    </source>
</reference>
<evidence type="ECO:0000313" key="5">
    <source>
        <dbReference type="EMBL" id="KAH7125943.1"/>
    </source>
</evidence>
<evidence type="ECO:0000256" key="3">
    <source>
        <dbReference type="SAM" id="MobiDB-lite"/>
    </source>
</evidence>
<feature type="compositionally biased region" description="Polar residues" evidence="3">
    <location>
        <begin position="86"/>
        <end position="99"/>
    </location>
</feature>
<evidence type="ECO:0000259" key="4">
    <source>
        <dbReference type="SMART" id="SM00338"/>
    </source>
</evidence>
<dbReference type="Proteomes" id="UP000738349">
    <property type="component" value="Unassembled WGS sequence"/>
</dbReference>
<dbReference type="OrthoDB" id="2590011at2759"/>
<accession>A0A9P9IKT5</accession>
<proteinExistence type="predicted"/>
<dbReference type="GO" id="GO:0000976">
    <property type="term" value="F:transcription cis-regulatory region binding"/>
    <property type="evidence" value="ECO:0007669"/>
    <property type="project" value="InterPro"/>
</dbReference>
<evidence type="ECO:0000256" key="1">
    <source>
        <dbReference type="ARBA" id="ARBA00004123"/>
    </source>
</evidence>
<feature type="region of interest" description="Disordered" evidence="3">
    <location>
        <begin position="86"/>
        <end position="139"/>
    </location>
</feature>
<dbReference type="InterPro" id="IPR046347">
    <property type="entry name" value="bZIP_sf"/>
</dbReference>
<dbReference type="EMBL" id="JAGMUV010000020">
    <property type="protein sequence ID" value="KAH7125943.1"/>
    <property type="molecule type" value="Genomic_DNA"/>
</dbReference>
<dbReference type="SUPFAM" id="SSF57959">
    <property type="entry name" value="Leucine zipper domain"/>
    <property type="match status" value="1"/>
</dbReference>
<gene>
    <name evidence="5" type="ORF">EDB81DRAFT_810198</name>
</gene>
<keyword evidence="6" id="KW-1185">Reference proteome</keyword>
<evidence type="ECO:0000313" key="6">
    <source>
        <dbReference type="Proteomes" id="UP000738349"/>
    </source>
</evidence>
<dbReference type="PANTHER" id="PTHR40621">
    <property type="entry name" value="TRANSCRIPTION FACTOR KAPC-RELATED"/>
    <property type="match status" value="1"/>
</dbReference>
<organism evidence="5 6">
    <name type="scientific">Dactylonectria macrodidyma</name>
    <dbReference type="NCBI Taxonomy" id="307937"/>
    <lineage>
        <taxon>Eukaryota</taxon>
        <taxon>Fungi</taxon>
        <taxon>Dikarya</taxon>
        <taxon>Ascomycota</taxon>
        <taxon>Pezizomycotina</taxon>
        <taxon>Sordariomycetes</taxon>
        <taxon>Hypocreomycetidae</taxon>
        <taxon>Hypocreales</taxon>
        <taxon>Nectriaceae</taxon>
        <taxon>Dactylonectria</taxon>
    </lineage>
</organism>
<comment type="subcellular location">
    <subcellularLocation>
        <location evidence="1">Nucleus</location>
    </subcellularLocation>
</comment>
<dbReference type="GO" id="GO:0090575">
    <property type="term" value="C:RNA polymerase II transcription regulator complex"/>
    <property type="evidence" value="ECO:0007669"/>
    <property type="project" value="TreeGrafter"/>
</dbReference>
<feature type="compositionally biased region" description="Basic and acidic residues" evidence="3">
    <location>
        <begin position="103"/>
        <end position="116"/>
    </location>
</feature>
<feature type="domain" description="BZIP" evidence="4">
    <location>
        <begin position="10"/>
        <end position="74"/>
    </location>
</feature>
<dbReference type="Gene3D" id="1.20.5.170">
    <property type="match status" value="1"/>
</dbReference>
<dbReference type="PANTHER" id="PTHR40621:SF6">
    <property type="entry name" value="AP-1-LIKE TRANSCRIPTION FACTOR YAP1-RELATED"/>
    <property type="match status" value="1"/>
</dbReference>